<evidence type="ECO:0000313" key="2">
    <source>
        <dbReference type="Proteomes" id="UP000037035"/>
    </source>
</evidence>
<protein>
    <submittedName>
        <fullName evidence="1">Uncharacterized protein</fullName>
    </submittedName>
</protein>
<sequence length="98" mass="10700">MSSPSVETGSPKIEWALSGGSNTASAAKESNICDYIKLIGLQNPKVVLEILESNDMLSHKIFESSKFERLLYNYVSKYERHLAKTKMAANAASMSNGA</sequence>
<gene>
    <name evidence="1" type="ORF">VP01_1639g18</name>
</gene>
<name>A0A0L6VGQ7_9BASI</name>
<proteinExistence type="predicted"/>
<dbReference type="VEuPathDB" id="FungiDB:VP01_1639g18"/>
<dbReference type="EMBL" id="LAVV01006436">
    <property type="protein sequence ID" value="KNZ59951.1"/>
    <property type="molecule type" value="Genomic_DNA"/>
</dbReference>
<evidence type="ECO:0000313" key="1">
    <source>
        <dbReference type="EMBL" id="KNZ59951.1"/>
    </source>
</evidence>
<dbReference type="AlphaFoldDB" id="A0A0L6VGQ7"/>
<keyword evidence="2" id="KW-1185">Reference proteome</keyword>
<comment type="caution">
    <text evidence="1">The sequence shown here is derived from an EMBL/GenBank/DDBJ whole genome shotgun (WGS) entry which is preliminary data.</text>
</comment>
<accession>A0A0L6VGQ7</accession>
<organism evidence="1 2">
    <name type="scientific">Puccinia sorghi</name>
    <dbReference type="NCBI Taxonomy" id="27349"/>
    <lineage>
        <taxon>Eukaryota</taxon>
        <taxon>Fungi</taxon>
        <taxon>Dikarya</taxon>
        <taxon>Basidiomycota</taxon>
        <taxon>Pucciniomycotina</taxon>
        <taxon>Pucciniomycetes</taxon>
        <taxon>Pucciniales</taxon>
        <taxon>Pucciniaceae</taxon>
        <taxon>Puccinia</taxon>
    </lineage>
</organism>
<dbReference type="Proteomes" id="UP000037035">
    <property type="component" value="Unassembled WGS sequence"/>
</dbReference>
<reference evidence="1 2" key="1">
    <citation type="submission" date="2015-08" db="EMBL/GenBank/DDBJ databases">
        <title>Next Generation Sequencing and Analysis of the Genome of Puccinia sorghi L Schw, the Causal Agent of Maize Common Rust.</title>
        <authorList>
            <person name="Rochi L."/>
            <person name="Burguener G."/>
            <person name="Darino M."/>
            <person name="Turjanski A."/>
            <person name="Kreff E."/>
            <person name="Dieguez M.J."/>
            <person name="Sacco F."/>
        </authorList>
    </citation>
    <scope>NUCLEOTIDE SEQUENCE [LARGE SCALE GENOMIC DNA]</scope>
    <source>
        <strain evidence="1 2">RO10H11247</strain>
    </source>
</reference>